<keyword evidence="2" id="KW-1185">Reference proteome</keyword>
<feature type="non-terminal residue" evidence="1">
    <location>
        <position position="51"/>
    </location>
</feature>
<gene>
    <name evidence="1" type="ORF">GOP47_0013161</name>
</gene>
<dbReference type="EMBL" id="JABFUD020000013">
    <property type="protein sequence ID" value="KAI5070910.1"/>
    <property type="molecule type" value="Genomic_DNA"/>
</dbReference>
<dbReference type="Proteomes" id="UP000886520">
    <property type="component" value="Chromosome 13"/>
</dbReference>
<evidence type="ECO:0000313" key="1">
    <source>
        <dbReference type="EMBL" id="KAI5070910.1"/>
    </source>
</evidence>
<reference evidence="1" key="1">
    <citation type="submission" date="2021-01" db="EMBL/GenBank/DDBJ databases">
        <title>Adiantum capillus-veneris genome.</title>
        <authorList>
            <person name="Fang Y."/>
            <person name="Liao Q."/>
        </authorList>
    </citation>
    <scope>NUCLEOTIDE SEQUENCE</scope>
    <source>
        <strain evidence="1">H3</strain>
        <tissue evidence="1">Leaf</tissue>
    </source>
</reference>
<accession>A0A9D4UN79</accession>
<organism evidence="1 2">
    <name type="scientific">Adiantum capillus-veneris</name>
    <name type="common">Maidenhair fern</name>
    <dbReference type="NCBI Taxonomy" id="13818"/>
    <lineage>
        <taxon>Eukaryota</taxon>
        <taxon>Viridiplantae</taxon>
        <taxon>Streptophyta</taxon>
        <taxon>Embryophyta</taxon>
        <taxon>Tracheophyta</taxon>
        <taxon>Polypodiopsida</taxon>
        <taxon>Polypodiidae</taxon>
        <taxon>Polypodiales</taxon>
        <taxon>Pteridineae</taxon>
        <taxon>Pteridaceae</taxon>
        <taxon>Vittarioideae</taxon>
        <taxon>Adiantum</taxon>
    </lineage>
</organism>
<name>A0A9D4UN79_ADICA</name>
<sequence length="51" mass="5578">MEEVLKIVMNTKALTIAAVAPLAKLDVEAEKELSIEVEIQGQRAEIEGRAE</sequence>
<evidence type="ECO:0000313" key="2">
    <source>
        <dbReference type="Proteomes" id="UP000886520"/>
    </source>
</evidence>
<dbReference type="AlphaFoldDB" id="A0A9D4UN79"/>
<protein>
    <submittedName>
        <fullName evidence="1">Uncharacterized protein</fullName>
    </submittedName>
</protein>
<proteinExistence type="predicted"/>
<comment type="caution">
    <text evidence="1">The sequence shown here is derived from an EMBL/GenBank/DDBJ whole genome shotgun (WGS) entry which is preliminary data.</text>
</comment>